<name>A0A0N8PRM9_9CHLR</name>
<dbReference type="EMBL" id="LJCR01001429">
    <property type="protein sequence ID" value="KPV50373.1"/>
    <property type="molecule type" value="Genomic_DNA"/>
</dbReference>
<evidence type="ECO:0000313" key="2">
    <source>
        <dbReference type="Proteomes" id="UP000050509"/>
    </source>
</evidence>
<dbReference type="Proteomes" id="UP000050509">
    <property type="component" value="Unassembled WGS sequence"/>
</dbReference>
<keyword evidence="2" id="KW-1185">Reference proteome</keyword>
<comment type="caution">
    <text evidence="1">The sequence shown here is derived from an EMBL/GenBank/DDBJ whole genome shotgun (WGS) entry which is preliminary data.</text>
</comment>
<organism evidence="1 2">
    <name type="scientific">Kouleothrix aurantiaca</name>
    <dbReference type="NCBI Taxonomy" id="186479"/>
    <lineage>
        <taxon>Bacteria</taxon>
        <taxon>Bacillati</taxon>
        <taxon>Chloroflexota</taxon>
        <taxon>Chloroflexia</taxon>
        <taxon>Chloroflexales</taxon>
        <taxon>Roseiflexineae</taxon>
        <taxon>Roseiflexaceae</taxon>
        <taxon>Kouleothrix</taxon>
    </lineage>
</organism>
<proteinExistence type="predicted"/>
<accession>A0A0N8PRM9</accession>
<protein>
    <submittedName>
        <fullName evidence="1">Uncharacterized protein</fullName>
    </submittedName>
</protein>
<reference evidence="1 2" key="1">
    <citation type="submission" date="2015-09" db="EMBL/GenBank/DDBJ databases">
        <title>Draft genome sequence of Kouleothrix aurantiaca JCM 19913.</title>
        <authorList>
            <person name="Hemp J."/>
        </authorList>
    </citation>
    <scope>NUCLEOTIDE SEQUENCE [LARGE SCALE GENOMIC DNA]</scope>
    <source>
        <strain evidence="1 2">COM-B</strain>
    </source>
</reference>
<evidence type="ECO:0000313" key="1">
    <source>
        <dbReference type="EMBL" id="KPV50373.1"/>
    </source>
</evidence>
<dbReference type="AlphaFoldDB" id="A0A0N8PRM9"/>
<gene>
    <name evidence="1" type="ORF">SE17_27320</name>
</gene>
<sequence length="100" mass="10889">MWGFGGGFAASEFSFSGAVPSIAGAQHQKTNVIKRSWYQSAGRCQSGAYSERSRRAQHDNSKGFTRIGCDAEHPLKPRLIAAKLLHCLAGLLCDSLFYPL</sequence>